<reference evidence="2 3" key="1">
    <citation type="submission" date="2023-03" db="EMBL/GenBank/DDBJ databases">
        <title>High recombination rates correlate with genetic variation in Cardiocondyla obscurior ants.</title>
        <authorList>
            <person name="Errbii M."/>
        </authorList>
    </citation>
    <scope>NUCLEOTIDE SEQUENCE [LARGE SCALE GENOMIC DNA]</scope>
    <source>
        <strain evidence="2">Alpha-2009</strain>
        <tissue evidence="2">Whole body</tissue>
    </source>
</reference>
<proteinExistence type="predicted"/>
<feature type="region of interest" description="Disordered" evidence="1">
    <location>
        <begin position="237"/>
        <end position="258"/>
    </location>
</feature>
<protein>
    <submittedName>
        <fullName evidence="2">Uncharacterized protein</fullName>
    </submittedName>
</protein>
<sequence length="451" mass="51791">MFYLDGRDAGGRDSSPGREGNFGWWLSDLDITESSKAYRVKNRHRSLGSFLSSTDSNDSESCDFARDVSKRSEENKICEIIELSSFTRHDFDLFERDAGKTNSHPATVTSSDVKEKRDIPVCYTPDRLIRSQEYQIPAPRRLTSSRMRFAAESESKEWKWRYQKRSSEPNGLDSKQIGTTQLMILLNFLPRPNVKTRGILSPAFDRQWTTADYNAPVRTNDDPSIDGDEVRTVDSSRLSSLWDDKDPATRLSSPENTSGIQSYDWSLETLSDAQNTSMCLYDELPIAKEHAENTRDIAIDEVASILEDLRSHPGRTPVRLKYEEDRFSNNTSSHDELTRLALTIETDVEPAISDDPNYWIYHLRDKIEQLQLANKEIHRDIRALHASFQCDEKKVINLLSGTTRLLEDIHYLRHVDDVVKLLEGKLVNVPQKNWPFILGRKKIYGEINLII</sequence>
<keyword evidence="3" id="KW-1185">Reference proteome</keyword>
<evidence type="ECO:0000313" key="2">
    <source>
        <dbReference type="EMBL" id="KAL0132303.1"/>
    </source>
</evidence>
<dbReference type="EMBL" id="JADYXP020000001">
    <property type="protein sequence ID" value="KAL0132303.1"/>
    <property type="molecule type" value="Genomic_DNA"/>
</dbReference>
<organism evidence="2 3">
    <name type="scientific">Cardiocondyla obscurior</name>
    <dbReference type="NCBI Taxonomy" id="286306"/>
    <lineage>
        <taxon>Eukaryota</taxon>
        <taxon>Metazoa</taxon>
        <taxon>Ecdysozoa</taxon>
        <taxon>Arthropoda</taxon>
        <taxon>Hexapoda</taxon>
        <taxon>Insecta</taxon>
        <taxon>Pterygota</taxon>
        <taxon>Neoptera</taxon>
        <taxon>Endopterygota</taxon>
        <taxon>Hymenoptera</taxon>
        <taxon>Apocrita</taxon>
        <taxon>Aculeata</taxon>
        <taxon>Formicoidea</taxon>
        <taxon>Formicidae</taxon>
        <taxon>Myrmicinae</taxon>
        <taxon>Cardiocondyla</taxon>
    </lineage>
</organism>
<evidence type="ECO:0000313" key="3">
    <source>
        <dbReference type="Proteomes" id="UP001430953"/>
    </source>
</evidence>
<comment type="caution">
    <text evidence="2">The sequence shown here is derived from an EMBL/GenBank/DDBJ whole genome shotgun (WGS) entry which is preliminary data.</text>
</comment>
<gene>
    <name evidence="2" type="ORF">PUN28_000232</name>
</gene>
<evidence type="ECO:0000256" key="1">
    <source>
        <dbReference type="SAM" id="MobiDB-lite"/>
    </source>
</evidence>
<dbReference type="Proteomes" id="UP001430953">
    <property type="component" value="Unassembled WGS sequence"/>
</dbReference>
<dbReference type="AlphaFoldDB" id="A0AAW2GYS8"/>
<name>A0AAW2GYS8_9HYME</name>
<accession>A0AAW2GYS8</accession>